<dbReference type="Proteomes" id="UP001168821">
    <property type="component" value="Unassembled WGS sequence"/>
</dbReference>
<feature type="transmembrane region" description="Helical" evidence="1">
    <location>
        <begin position="224"/>
        <end position="241"/>
    </location>
</feature>
<feature type="transmembrane region" description="Helical" evidence="1">
    <location>
        <begin position="471"/>
        <end position="493"/>
    </location>
</feature>
<sequence length="567" mass="64492">MLFKDINKCQMRNPNYVYDEACLDILNGINDTVKVVGQYSECHQCDFQDLTTVGPLQNTSILVNTRYPLQLYYVIESTKQCSVSKLMYEHYRYGWNLTQHKCPPIYIKEPADSAYLPILTAFIVLFCFGTLWYMVKCIYKNSGRLRSLITWNTDIENDLGGSSAGTPLVIERTPSIRKHPHRIKSIDVFRGFCIIVMIFVNYGGGRYWFFSHSVWNGITVADLVFPWFMWLMGLSFTISLQSKLRRAVPRRQLVISVMRRSFVLILLGIIINSNQNLQTIGSLRFPGVLQRFGITYFVVGILEIVFTKRGEVENVSLIHDVVVAWPQWLFVISLVIIHTCVTFLADVPGCGRGYLGPGGLDEGGKHYNCTGGVAGYIDRQIFGEHMYKNSACKKLYETNVYFDPEGILGTLTAILTVYFGVQAGRTLNTYQDVKAKTVRWVAWGLITTLIGGALCEFKQNDGLIPLNKQLWSLSFALVLSGMAFVVQAFLFVLVDILRKWGGRPFFYPGMNSLVLYVGHELFKDTFPFAWTPTSETHGAYLFMNLWGTAVWVAIAIFLYKRNVFFAL</sequence>
<accession>A0AA38MP71</accession>
<organism evidence="3 4">
    <name type="scientific">Zophobas morio</name>
    <dbReference type="NCBI Taxonomy" id="2755281"/>
    <lineage>
        <taxon>Eukaryota</taxon>
        <taxon>Metazoa</taxon>
        <taxon>Ecdysozoa</taxon>
        <taxon>Arthropoda</taxon>
        <taxon>Hexapoda</taxon>
        <taxon>Insecta</taxon>
        <taxon>Pterygota</taxon>
        <taxon>Neoptera</taxon>
        <taxon>Endopterygota</taxon>
        <taxon>Coleoptera</taxon>
        <taxon>Polyphaga</taxon>
        <taxon>Cucujiformia</taxon>
        <taxon>Tenebrionidae</taxon>
        <taxon>Zophobas</taxon>
    </lineage>
</organism>
<keyword evidence="4" id="KW-1185">Reference proteome</keyword>
<dbReference type="Pfam" id="PF07786">
    <property type="entry name" value="HGSNAT_cat"/>
    <property type="match status" value="1"/>
</dbReference>
<feature type="transmembrane region" description="Helical" evidence="1">
    <location>
        <begin position="542"/>
        <end position="559"/>
    </location>
</feature>
<protein>
    <recommendedName>
        <fullName evidence="2">Heparan-alpha-glucosaminide N-acetyltransferase catalytic domain-containing protein</fullName>
    </recommendedName>
</protein>
<dbReference type="InterPro" id="IPR012429">
    <property type="entry name" value="HGSNAT_cat"/>
</dbReference>
<evidence type="ECO:0000313" key="4">
    <source>
        <dbReference type="Proteomes" id="UP001168821"/>
    </source>
</evidence>
<feature type="transmembrane region" description="Helical" evidence="1">
    <location>
        <begin position="440"/>
        <end position="459"/>
    </location>
</feature>
<feature type="transmembrane region" description="Helical" evidence="1">
    <location>
        <begin position="328"/>
        <end position="345"/>
    </location>
</feature>
<feature type="transmembrane region" description="Helical" evidence="1">
    <location>
        <begin position="407"/>
        <end position="428"/>
    </location>
</feature>
<keyword evidence="1" id="KW-0472">Membrane</keyword>
<feature type="transmembrane region" description="Helical" evidence="1">
    <location>
        <begin position="187"/>
        <end position="204"/>
    </location>
</feature>
<evidence type="ECO:0000259" key="2">
    <source>
        <dbReference type="Pfam" id="PF07786"/>
    </source>
</evidence>
<keyword evidence="1" id="KW-0812">Transmembrane</keyword>
<feature type="transmembrane region" description="Helical" evidence="1">
    <location>
        <begin position="253"/>
        <end position="271"/>
    </location>
</feature>
<dbReference type="EMBL" id="JALNTZ010000002">
    <property type="protein sequence ID" value="KAJ3662932.1"/>
    <property type="molecule type" value="Genomic_DNA"/>
</dbReference>
<name>A0AA38MP71_9CUCU</name>
<proteinExistence type="predicted"/>
<gene>
    <name evidence="3" type="ORF">Zmor_007246</name>
</gene>
<feature type="domain" description="Heparan-alpha-glucosaminide N-acetyltransferase catalytic" evidence="2">
    <location>
        <begin position="182"/>
        <end position="309"/>
    </location>
</feature>
<evidence type="ECO:0000313" key="3">
    <source>
        <dbReference type="EMBL" id="KAJ3662932.1"/>
    </source>
</evidence>
<dbReference type="PANTHER" id="PTHR31061">
    <property type="entry name" value="LD22376P"/>
    <property type="match status" value="1"/>
</dbReference>
<feature type="transmembrane region" description="Helical" evidence="1">
    <location>
        <begin position="114"/>
        <end position="135"/>
    </location>
</feature>
<dbReference type="PANTHER" id="PTHR31061:SF24">
    <property type="entry name" value="LD22376P"/>
    <property type="match status" value="1"/>
</dbReference>
<evidence type="ECO:0000256" key="1">
    <source>
        <dbReference type="SAM" id="Phobius"/>
    </source>
</evidence>
<feature type="transmembrane region" description="Helical" evidence="1">
    <location>
        <begin position="291"/>
        <end position="307"/>
    </location>
</feature>
<reference evidence="3" key="1">
    <citation type="journal article" date="2023" name="G3 (Bethesda)">
        <title>Whole genome assemblies of Zophobas morio and Tenebrio molitor.</title>
        <authorList>
            <person name="Kaur S."/>
            <person name="Stinson S.A."/>
            <person name="diCenzo G.C."/>
        </authorList>
    </citation>
    <scope>NUCLEOTIDE SEQUENCE</scope>
    <source>
        <strain evidence="3">QUZm001</strain>
    </source>
</reference>
<feature type="transmembrane region" description="Helical" evidence="1">
    <location>
        <begin position="505"/>
        <end position="522"/>
    </location>
</feature>
<keyword evidence="1" id="KW-1133">Transmembrane helix</keyword>
<dbReference type="AlphaFoldDB" id="A0AA38MP71"/>
<comment type="caution">
    <text evidence="3">The sequence shown here is derived from an EMBL/GenBank/DDBJ whole genome shotgun (WGS) entry which is preliminary data.</text>
</comment>